<accession>U5C4Z4</accession>
<proteinExistence type="predicted"/>
<evidence type="ECO:0000313" key="2">
    <source>
        <dbReference type="Proteomes" id="UP000016843"/>
    </source>
</evidence>
<protein>
    <submittedName>
        <fullName evidence="1">Uncharacterized protein</fullName>
    </submittedName>
</protein>
<dbReference type="EMBL" id="AWXR01000001">
    <property type="protein sequence ID" value="ERM84854.1"/>
    <property type="molecule type" value="Genomic_DNA"/>
</dbReference>
<dbReference type="Proteomes" id="UP000016843">
    <property type="component" value="Unassembled WGS sequence"/>
</dbReference>
<organism evidence="1 2">
    <name type="scientific">Rhodonellum psychrophilum GCM71 = DSM 17998</name>
    <dbReference type="NCBI Taxonomy" id="1123057"/>
    <lineage>
        <taxon>Bacteria</taxon>
        <taxon>Pseudomonadati</taxon>
        <taxon>Bacteroidota</taxon>
        <taxon>Cytophagia</taxon>
        <taxon>Cytophagales</taxon>
        <taxon>Cytophagaceae</taxon>
        <taxon>Rhodonellum</taxon>
    </lineage>
</organism>
<evidence type="ECO:0000313" key="1">
    <source>
        <dbReference type="EMBL" id="ERM84854.1"/>
    </source>
</evidence>
<keyword evidence="2" id="KW-1185">Reference proteome</keyword>
<reference evidence="1 2" key="1">
    <citation type="journal article" date="2013" name="Genome Announc.">
        <title>Draft Genome Sequence of the Psychrophilic and Alkaliphilic Rhodonellum psychrophilum Strain GCM71T.</title>
        <authorList>
            <person name="Hauptmann A.L."/>
            <person name="Glaring M.A."/>
            <person name="Hallin P.F."/>
            <person name="Prieme A."/>
            <person name="Stougaard P."/>
        </authorList>
    </citation>
    <scope>NUCLEOTIDE SEQUENCE [LARGE SCALE GENOMIC DNA]</scope>
    <source>
        <strain evidence="1 2">GCM71</strain>
    </source>
</reference>
<comment type="caution">
    <text evidence="1">The sequence shown here is derived from an EMBL/GenBank/DDBJ whole genome shotgun (WGS) entry which is preliminary data.</text>
</comment>
<sequence length="37" mass="4412">MGFPKINYRIRRCEKRLRGKNSSQNIVGKEQMPIIFC</sequence>
<name>U5C4Z4_9BACT</name>
<gene>
    <name evidence="1" type="ORF">P872_22605</name>
</gene>
<dbReference type="AlphaFoldDB" id="U5C4Z4"/>